<reference evidence="1 2" key="1">
    <citation type="journal article" date="2015" name="Stand. Genomic Sci.">
        <title>Genomic Encyclopedia of Bacterial and Archaeal Type Strains, Phase III: the genomes of soil and plant-associated and newly described type strains.</title>
        <authorList>
            <person name="Whitman W.B."/>
            <person name="Woyke T."/>
            <person name="Klenk H.P."/>
            <person name="Zhou Y."/>
            <person name="Lilburn T.G."/>
            <person name="Beck B.J."/>
            <person name="De Vos P."/>
            <person name="Vandamme P."/>
            <person name="Eisen J.A."/>
            <person name="Garrity G."/>
            <person name="Hugenholtz P."/>
            <person name="Kyrpides N.C."/>
        </authorList>
    </citation>
    <scope>NUCLEOTIDE SEQUENCE [LARGE SCALE GENOMIC DNA]</scope>
    <source>
        <strain evidence="1 2">CECT 7306</strain>
    </source>
</reference>
<dbReference type="AlphaFoldDB" id="A0A3N1GAC8"/>
<comment type="caution">
    <text evidence="1">The sequence shown here is derived from an EMBL/GenBank/DDBJ whole genome shotgun (WGS) entry which is preliminary data.</text>
</comment>
<sequence length="59" mass="6414">MKLFRCGDVVPGCAATFRAVEEDEILGAVGEHAVRDHGVQPDDAMVARVRRLVVVEPEP</sequence>
<dbReference type="InterPro" id="IPR009409">
    <property type="entry name" value="DUF1059"/>
</dbReference>
<protein>
    <submittedName>
        <fullName evidence="1">Uncharacterized protein DUF1059</fullName>
    </submittedName>
</protein>
<evidence type="ECO:0000313" key="1">
    <source>
        <dbReference type="EMBL" id="ROP27171.1"/>
    </source>
</evidence>
<proteinExistence type="predicted"/>
<dbReference type="RefSeq" id="WP_123380769.1">
    <property type="nucleotide sequence ID" value="NZ_RJKN01000007.1"/>
</dbReference>
<organism evidence="1 2">
    <name type="scientific">Pseudokineococcus lusitanus</name>
    <dbReference type="NCBI Taxonomy" id="763993"/>
    <lineage>
        <taxon>Bacteria</taxon>
        <taxon>Bacillati</taxon>
        <taxon>Actinomycetota</taxon>
        <taxon>Actinomycetes</taxon>
        <taxon>Kineosporiales</taxon>
        <taxon>Kineosporiaceae</taxon>
        <taxon>Pseudokineococcus</taxon>
    </lineage>
</organism>
<keyword evidence="2" id="KW-1185">Reference proteome</keyword>
<accession>A0A3N1GAC8</accession>
<dbReference type="Proteomes" id="UP000276232">
    <property type="component" value="Unassembled WGS sequence"/>
</dbReference>
<name>A0A3N1GAC8_9ACTN</name>
<dbReference type="OrthoDB" id="3213531at2"/>
<dbReference type="InParanoid" id="A0A3N1GAC8"/>
<evidence type="ECO:0000313" key="2">
    <source>
        <dbReference type="Proteomes" id="UP000276232"/>
    </source>
</evidence>
<gene>
    <name evidence="1" type="ORF">EDC03_2695</name>
</gene>
<dbReference type="EMBL" id="RJKN01000007">
    <property type="protein sequence ID" value="ROP27171.1"/>
    <property type="molecule type" value="Genomic_DNA"/>
</dbReference>
<dbReference type="Pfam" id="PF06348">
    <property type="entry name" value="DUF1059"/>
    <property type="match status" value="1"/>
</dbReference>